<sequence>MAEHLRDLWDFADPAGSEQRFRDVAATAPEPERAHALTQVARALGLQERYDEGHAVLDALSPGDAESRVRLALERGRLLRSADEDVASRTFFEQASHEAQRAGLDELAVDALHMVALVVEPADRLDAHYRALAWAKAADDPAARDWDASILNNIGMAYADAGDHGGALAAFEDALEARLRIGDPARTRVARWMVAWSLRQLGVVDLAREMQLELKAELDAIGETDPHVDEELDLLG</sequence>
<dbReference type="Proteomes" id="UP000297496">
    <property type="component" value="Unassembled WGS sequence"/>
</dbReference>
<dbReference type="Gene3D" id="1.25.40.10">
    <property type="entry name" value="Tetratricopeptide repeat domain"/>
    <property type="match status" value="1"/>
</dbReference>
<dbReference type="InterPro" id="IPR011990">
    <property type="entry name" value="TPR-like_helical_dom_sf"/>
</dbReference>
<dbReference type="SUPFAM" id="SSF48452">
    <property type="entry name" value="TPR-like"/>
    <property type="match status" value="1"/>
</dbReference>
<evidence type="ECO:0000256" key="1">
    <source>
        <dbReference type="PROSITE-ProRule" id="PRU00339"/>
    </source>
</evidence>
<keyword evidence="1" id="KW-0802">TPR repeat</keyword>
<reference evidence="2 3" key="1">
    <citation type="submission" date="2019-04" db="EMBL/GenBank/DDBJ databases">
        <title>Three New Species of Nocardioides, Nocardioides euryhalodurans sp. nov., Nocardioides seonyuensis sp. nov. and Nocardioides eburneoflavus sp. nov. Isolated from Soil.</title>
        <authorList>
            <person name="Roh S.G."/>
            <person name="Lee C."/>
            <person name="Kim M.-K."/>
            <person name="Kim S.B."/>
        </authorList>
    </citation>
    <scope>NUCLEOTIDE SEQUENCE [LARGE SCALE GENOMIC DNA]</scope>
    <source>
        <strain evidence="2 3">MMS17-SY213</strain>
    </source>
</reference>
<dbReference type="PROSITE" id="PS50005">
    <property type="entry name" value="TPR"/>
    <property type="match status" value="1"/>
</dbReference>
<gene>
    <name evidence="2" type="ORF">EXE59_10405</name>
</gene>
<dbReference type="OrthoDB" id="3777470at2"/>
<evidence type="ECO:0000313" key="3">
    <source>
        <dbReference type="Proteomes" id="UP000297496"/>
    </source>
</evidence>
<keyword evidence="3" id="KW-1185">Reference proteome</keyword>
<evidence type="ECO:0000313" key="2">
    <source>
        <dbReference type="EMBL" id="TGN64317.1"/>
    </source>
</evidence>
<name>A0A4Z1CGD3_9ACTN</name>
<accession>A0A4Z1CGD3</accession>
<dbReference type="RefSeq" id="WP_135838843.1">
    <property type="nucleotide sequence ID" value="NZ_SRRO01000001.1"/>
</dbReference>
<feature type="repeat" description="TPR" evidence="1">
    <location>
        <begin position="148"/>
        <end position="181"/>
    </location>
</feature>
<organism evidence="2 3">
    <name type="scientific">Nocardioides eburneiflavus</name>
    <dbReference type="NCBI Taxonomy" id="2518372"/>
    <lineage>
        <taxon>Bacteria</taxon>
        <taxon>Bacillati</taxon>
        <taxon>Actinomycetota</taxon>
        <taxon>Actinomycetes</taxon>
        <taxon>Propionibacteriales</taxon>
        <taxon>Nocardioidaceae</taxon>
        <taxon>Nocardioides</taxon>
    </lineage>
</organism>
<protein>
    <submittedName>
        <fullName evidence="2">Tetratricopeptide repeat protein</fullName>
    </submittedName>
</protein>
<proteinExistence type="predicted"/>
<comment type="caution">
    <text evidence="2">The sequence shown here is derived from an EMBL/GenBank/DDBJ whole genome shotgun (WGS) entry which is preliminary data.</text>
</comment>
<dbReference type="AlphaFoldDB" id="A0A4Z1CGD3"/>
<dbReference type="EMBL" id="SRRO01000001">
    <property type="protein sequence ID" value="TGN64317.1"/>
    <property type="molecule type" value="Genomic_DNA"/>
</dbReference>
<dbReference type="InterPro" id="IPR019734">
    <property type="entry name" value="TPR_rpt"/>
</dbReference>